<dbReference type="OrthoDB" id="9812192at2"/>
<evidence type="ECO:0000313" key="3">
    <source>
        <dbReference type="EMBL" id="ARU97793.1"/>
    </source>
</evidence>
<dbReference type="InterPro" id="IPR050744">
    <property type="entry name" value="AI-2_Isomerase_LsrG"/>
</dbReference>
<dbReference type="AlphaFoldDB" id="A0A1Y0L7L1"/>
<evidence type="ECO:0000313" key="5">
    <source>
        <dbReference type="Proteomes" id="UP000195814"/>
    </source>
</evidence>
<proteinExistence type="predicted"/>
<evidence type="ECO:0000313" key="2">
    <source>
        <dbReference type="EMBL" id="ARU93755.1"/>
    </source>
</evidence>
<dbReference type="PROSITE" id="PS51725">
    <property type="entry name" value="ABM"/>
    <property type="match status" value="1"/>
</dbReference>
<reference evidence="4 5" key="1">
    <citation type="submission" date="2016-05" db="EMBL/GenBank/DDBJ databases">
        <title>Complete genome sequence of two 2,5-diketo-D-glunonic acid producing strain Tatumella citrea.</title>
        <authorList>
            <person name="Duan C."/>
            <person name="Yang J."/>
            <person name="Yang S."/>
        </authorList>
    </citation>
    <scope>NUCLEOTIDE SEQUENCE [LARGE SCALE GENOMIC DNA]</scope>
    <source>
        <strain evidence="3 4">ATCC 39140</strain>
        <strain evidence="2 5">DSM 13699</strain>
    </source>
</reference>
<dbReference type="EMBL" id="CP015581">
    <property type="protein sequence ID" value="ARU97793.1"/>
    <property type="molecule type" value="Genomic_DNA"/>
</dbReference>
<keyword evidence="4" id="KW-1185">Reference proteome</keyword>
<dbReference type="PANTHER" id="PTHR33336">
    <property type="entry name" value="QUINOL MONOOXYGENASE YGIN-RELATED"/>
    <property type="match status" value="1"/>
</dbReference>
<dbReference type="Pfam" id="PF03992">
    <property type="entry name" value="ABM"/>
    <property type="match status" value="1"/>
</dbReference>
<dbReference type="InterPro" id="IPR011008">
    <property type="entry name" value="Dimeric_a/b-barrel"/>
</dbReference>
<dbReference type="GO" id="GO:0003824">
    <property type="term" value="F:catalytic activity"/>
    <property type="evidence" value="ECO:0007669"/>
    <property type="project" value="TreeGrafter"/>
</dbReference>
<dbReference type="RefSeq" id="WP_087488116.1">
    <property type="nucleotide sequence ID" value="NZ_CP015579.1"/>
</dbReference>
<dbReference type="EMBL" id="CP015579">
    <property type="protein sequence ID" value="ARU93755.1"/>
    <property type="molecule type" value="Genomic_DNA"/>
</dbReference>
<dbReference type="InterPro" id="IPR007138">
    <property type="entry name" value="ABM_dom"/>
</dbReference>
<accession>A0A1Y0L7L1</accession>
<dbReference type="Gene3D" id="3.30.70.100">
    <property type="match status" value="1"/>
</dbReference>
<dbReference type="SUPFAM" id="SSF54909">
    <property type="entry name" value="Dimeric alpha+beta barrel"/>
    <property type="match status" value="1"/>
</dbReference>
<protein>
    <submittedName>
        <fullName evidence="2">Drug:proton antiporter</fullName>
    </submittedName>
</protein>
<evidence type="ECO:0000313" key="4">
    <source>
        <dbReference type="Proteomes" id="UP000195729"/>
    </source>
</evidence>
<dbReference type="Proteomes" id="UP000195814">
    <property type="component" value="Chromosome"/>
</dbReference>
<name>A0A1Y0L7L1_TATCI</name>
<organism evidence="2 5">
    <name type="scientific">Tatumella citrea</name>
    <name type="common">Pantoea citrea</name>
    <dbReference type="NCBI Taxonomy" id="53336"/>
    <lineage>
        <taxon>Bacteria</taxon>
        <taxon>Pseudomonadati</taxon>
        <taxon>Pseudomonadota</taxon>
        <taxon>Gammaproteobacteria</taxon>
        <taxon>Enterobacterales</taxon>
        <taxon>Erwiniaceae</taxon>
        <taxon>Tatumella</taxon>
    </lineage>
</organism>
<dbReference type="KEGG" id="tci:A7K98_08185"/>
<gene>
    <name evidence="2" type="ORF">A7K98_08185</name>
    <name evidence="3" type="ORF">A7K99_08185</name>
</gene>
<dbReference type="PANTHER" id="PTHR33336:SF3">
    <property type="entry name" value="ABM DOMAIN-CONTAINING PROTEIN"/>
    <property type="match status" value="1"/>
</dbReference>
<sequence>MSQPDKLIIAKFIANPGQAEALFKVISACVKPSRDEEGNQHYDLYRSTEDNDIFLIHEQWKGDEAIEFHFKQPHFLRLIADSKPLLKSEPQIQSVTLS</sequence>
<feature type="domain" description="ABM" evidence="1">
    <location>
        <begin position="6"/>
        <end position="97"/>
    </location>
</feature>
<dbReference type="Proteomes" id="UP000195729">
    <property type="component" value="Chromosome"/>
</dbReference>
<evidence type="ECO:0000259" key="1">
    <source>
        <dbReference type="PROSITE" id="PS51725"/>
    </source>
</evidence>